<evidence type="ECO:0000313" key="2">
    <source>
        <dbReference type="EMBL" id="KAG5455069.1"/>
    </source>
</evidence>
<gene>
    <name evidence="2" type="ORF">CSKR_104577</name>
</gene>
<dbReference type="AlphaFoldDB" id="A0A419PE40"/>
<keyword evidence="3" id="KW-1185">Reference proteome</keyword>
<sequence length="72" mass="8178">MKQEILIGVTIGIIIIRDNNISVDTDDSPPYNRKSEEKRKTEDERGDLVLAYIKHSEVPTPPTAQSDNLERN</sequence>
<reference evidence="2 3" key="2">
    <citation type="journal article" date="2021" name="Genomics">
        <title>High-quality reference genome for Clonorchis sinensis.</title>
        <authorList>
            <person name="Young N.D."/>
            <person name="Stroehlein A.J."/>
            <person name="Kinkar L."/>
            <person name="Wang T."/>
            <person name="Sohn W.M."/>
            <person name="Chang B.C.H."/>
            <person name="Kaur P."/>
            <person name="Weisz D."/>
            <person name="Dudchenko O."/>
            <person name="Aiden E.L."/>
            <person name="Korhonen P.K."/>
            <person name="Gasser R.B."/>
        </authorList>
    </citation>
    <scope>NUCLEOTIDE SEQUENCE [LARGE SCALE GENOMIC DNA]</scope>
    <source>
        <strain evidence="2">Cs-k2</strain>
    </source>
</reference>
<dbReference type="EMBL" id="NIRI02000005">
    <property type="protein sequence ID" value="KAG5455069.1"/>
    <property type="molecule type" value="Genomic_DNA"/>
</dbReference>
<organism evidence="2 3">
    <name type="scientific">Clonorchis sinensis</name>
    <name type="common">Chinese liver fluke</name>
    <dbReference type="NCBI Taxonomy" id="79923"/>
    <lineage>
        <taxon>Eukaryota</taxon>
        <taxon>Metazoa</taxon>
        <taxon>Spiralia</taxon>
        <taxon>Lophotrochozoa</taxon>
        <taxon>Platyhelminthes</taxon>
        <taxon>Trematoda</taxon>
        <taxon>Digenea</taxon>
        <taxon>Opisthorchiida</taxon>
        <taxon>Opisthorchiata</taxon>
        <taxon>Opisthorchiidae</taxon>
        <taxon>Clonorchis</taxon>
    </lineage>
</organism>
<protein>
    <submittedName>
        <fullName evidence="2">Uncharacterized protein</fullName>
    </submittedName>
</protein>
<reference evidence="2 3" key="1">
    <citation type="journal article" date="2018" name="Biotechnol. Adv.">
        <title>Improved genomic resources and new bioinformatic workflow for the carcinogenic parasite Clonorchis sinensis: Biotechnological implications.</title>
        <authorList>
            <person name="Wang D."/>
            <person name="Korhonen P.K."/>
            <person name="Gasser R.B."/>
            <person name="Young N.D."/>
        </authorList>
    </citation>
    <scope>NUCLEOTIDE SEQUENCE [LARGE SCALE GENOMIC DNA]</scope>
    <source>
        <strain evidence="2">Cs-k2</strain>
    </source>
</reference>
<dbReference type="OrthoDB" id="10644989at2759"/>
<dbReference type="Proteomes" id="UP000286415">
    <property type="component" value="Unassembled WGS sequence"/>
</dbReference>
<evidence type="ECO:0000313" key="3">
    <source>
        <dbReference type="Proteomes" id="UP000286415"/>
    </source>
</evidence>
<name>A0A419PE40_CLOSI</name>
<feature type="compositionally biased region" description="Basic and acidic residues" evidence="1">
    <location>
        <begin position="33"/>
        <end position="45"/>
    </location>
</feature>
<proteinExistence type="predicted"/>
<feature type="region of interest" description="Disordered" evidence="1">
    <location>
        <begin position="21"/>
        <end position="45"/>
    </location>
</feature>
<dbReference type="InParanoid" id="A0A419PE40"/>
<accession>A0A419PE40</accession>
<comment type="caution">
    <text evidence="2">The sequence shown here is derived from an EMBL/GenBank/DDBJ whole genome shotgun (WGS) entry which is preliminary data.</text>
</comment>
<evidence type="ECO:0000256" key="1">
    <source>
        <dbReference type="SAM" id="MobiDB-lite"/>
    </source>
</evidence>